<feature type="domain" description="PLD phosphodiesterase" evidence="2">
    <location>
        <begin position="106"/>
        <end position="136"/>
    </location>
</feature>
<evidence type="ECO:0000313" key="4">
    <source>
        <dbReference type="Proteomes" id="UP000193083"/>
    </source>
</evidence>
<organism evidence="3 4">
    <name type="scientific">Mesorhizobium australicum</name>
    <dbReference type="NCBI Taxonomy" id="536018"/>
    <lineage>
        <taxon>Bacteria</taxon>
        <taxon>Pseudomonadati</taxon>
        <taxon>Pseudomonadota</taxon>
        <taxon>Alphaproteobacteria</taxon>
        <taxon>Hyphomicrobiales</taxon>
        <taxon>Phyllobacteriaceae</taxon>
        <taxon>Mesorhizobium</taxon>
    </lineage>
</organism>
<dbReference type="AlphaFoldDB" id="A0A1X7MT24"/>
<dbReference type="Gene3D" id="3.30.870.10">
    <property type="entry name" value="Endonuclease Chain A"/>
    <property type="match status" value="1"/>
</dbReference>
<evidence type="ECO:0000256" key="1">
    <source>
        <dbReference type="SAM" id="MobiDB-lite"/>
    </source>
</evidence>
<reference evidence="3 4" key="1">
    <citation type="submission" date="2017-04" db="EMBL/GenBank/DDBJ databases">
        <authorList>
            <person name="Afonso C.L."/>
            <person name="Miller P.J."/>
            <person name="Scott M.A."/>
            <person name="Spackman E."/>
            <person name="Goraichik I."/>
            <person name="Dimitrov K.M."/>
            <person name="Suarez D.L."/>
            <person name="Swayne D.E."/>
        </authorList>
    </citation>
    <scope>NUCLEOTIDE SEQUENCE [LARGE SCALE GENOMIC DNA]</scope>
    <source>
        <strain evidence="3 4">B5P</strain>
    </source>
</reference>
<dbReference type="RefSeq" id="WP_085462862.1">
    <property type="nucleotide sequence ID" value="NZ_FXBL01000004.1"/>
</dbReference>
<evidence type="ECO:0000259" key="2">
    <source>
        <dbReference type="PROSITE" id="PS50035"/>
    </source>
</evidence>
<feature type="region of interest" description="Disordered" evidence="1">
    <location>
        <begin position="186"/>
        <end position="213"/>
    </location>
</feature>
<dbReference type="Proteomes" id="UP000193083">
    <property type="component" value="Unassembled WGS sequence"/>
</dbReference>
<dbReference type="GO" id="GO:0006793">
    <property type="term" value="P:phosphorus metabolic process"/>
    <property type="evidence" value="ECO:0007669"/>
    <property type="project" value="UniProtKB-ARBA"/>
</dbReference>
<proteinExistence type="predicted"/>
<dbReference type="InterPro" id="IPR001736">
    <property type="entry name" value="PLipase_D/transphosphatidylase"/>
</dbReference>
<dbReference type="PROSITE" id="PS50035">
    <property type="entry name" value="PLD"/>
    <property type="match status" value="1"/>
</dbReference>
<dbReference type="SUPFAM" id="SSF56024">
    <property type="entry name" value="Phospholipase D/nuclease"/>
    <property type="match status" value="1"/>
</dbReference>
<accession>A0A1X7MT24</accession>
<sequence length="371" mass="41048">MKKKGGKLRLVSQTYEGKARFYSQINEILAAGGLKKVCFAVAYARWDGLGLISEQLEQFLRAGGVLETAYGFDNDVTSPDSFLYGLYLKELYPGNVYCGAFEDKYRNAVFHPKLLLFEGDYYCKAIIGSANLTGAGLSRNIELGTRLEVPRGSKIANDLEGAWSYVKGRAVEVDISFVRSMKAQNRLDQEGDGDDGAKSESGQPAKPPLSVGAKAAPKPLFAKVLDIANPRKRDLVLRKLDPLSKRPRRLYLQILAGETGAPDSSVMGYQIQLPVATLSAYFGVGPAQSMEVLFHFAAEDIRVHLTHFENNTHRVRLRPLRDVPRPAIVIFERDGPSEFTCSIVPPKDYARVLAEKCNQQTRAGARKWGLE</sequence>
<dbReference type="CDD" id="cd09117">
    <property type="entry name" value="PLDc_Bfil_DEXD_like"/>
    <property type="match status" value="1"/>
</dbReference>
<dbReference type="EMBL" id="FXBL01000004">
    <property type="protein sequence ID" value="SMH27979.1"/>
    <property type="molecule type" value="Genomic_DNA"/>
</dbReference>
<gene>
    <name evidence="3" type="ORF">SAMN02982922_0691</name>
</gene>
<dbReference type="OrthoDB" id="6190762at2"/>
<protein>
    <submittedName>
        <fullName evidence="3">PLD-like domain-containing protein</fullName>
    </submittedName>
</protein>
<evidence type="ECO:0000313" key="3">
    <source>
        <dbReference type="EMBL" id="SMH27979.1"/>
    </source>
</evidence>
<keyword evidence="4" id="KW-1185">Reference proteome</keyword>
<name>A0A1X7MT24_9HYPH</name>
<dbReference type="GO" id="GO:0003824">
    <property type="term" value="F:catalytic activity"/>
    <property type="evidence" value="ECO:0007669"/>
    <property type="project" value="InterPro"/>
</dbReference>